<dbReference type="RefSeq" id="WP_152716727.1">
    <property type="nucleotide sequence ID" value="NZ_VOSK01000278.1"/>
</dbReference>
<gene>
    <name evidence="1" type="ORF">FS320_33500</name>
</gene>
<keyword evidence="2" id="KW-1185">Reference proteome</keyword>
<reference evidence="1 2" key="1">
    <citation type="journal article" date="2019" name="Syst. Appl. Microbiol.">
        <title>Microvirga tunisiensis sp. nov., a root nodule symbiotic bacterium isolated from Lupinus micranthus and L. luteus grown in Northern Tunisia.</title>
        <authorList>
            <person name="Msaddak A."/>
            <person name="Rejili M."/>
            <person name="Duran D."/>
            <person name="Mars M."/>
            <person name="Palacios J.M."/>
            <person name="Ruiz-Argueso T."/>
            <person name="Rey L."/>
            <person name="Imperial J."/>
        </authorList>
    </citation>
    <scope>NUCLEOTIDE SEQUENCE [LARGE SCALE GENOMIC DNA]</scope>
    <source>
        <strain evidence="1 2">Lmie10</strain>
    </source>
</reference>
<sequence length="72" mass="8730">MERIECKYRAAFADPYWQRRPKVMVVAKLFRRNRNASPRVRLVYNRRNQVIVMVLPLWLDPNRPHGLKVLKV</sequence>
<dbReference type="AlphaFoldDB" id="A0A5N7MS73"/>
<organism evidence="1 2">
    <name type="scientific">Microvirga tunisiensis</name>
    <dbReference type="NCBI Taxonomy" id="2108360"/>
    <lineage>
        <taxon>Bacteria</taxon>
        <taxon>Pseudomonadati</taxon>
        <taxon>Pseudomonadota</taxon>
        <taxon>Alphaproteobacteria</taxon>
        <taxon>Hyphomicrobiales</taxon>
        <taxon>Methylobacteriaceae</taxon>
        <taxon>Microvirga</taxon>
    </lineage>
</organism>
<dbReference type="Proteomes" id="UP000403266">
    <property type="component" value="Unassembled WGS sequence"/>
</dbReference>
<protein>
    <submittedName>
        <fullName evidence="1">Uncharacterized protein</fullName>
    </submittedName>
</protein>
<evidence type="ECO:0000313" key="1">
    <source>
        <dbReference type="EMBL" id="MPR29851.1"/>
    </source>
</evidence>
<evidence type="ECO:0000313" key="2">
    <source>
        <dbReference type="Proteomes" id="UP000403266"/>
    </source>
</evidence>
<dbReference type="EMBL" id="VOSK01000278">
    <property type="protein sequence ID" value="MPR29851.1"/>
    <property type="molecule type" value="Genomic_DNA"/>
</dbReference>
<proteinExistence type="predicted"/>
<name>A0A5N7MS73_9HYPH</name>
<accession>A0A5N7MS73</accession>
<comment type="caution">
    <text evidence="1">The sequence shown here is derived from an EMBL/GenBank/DDBJ whole genome shotgun (WGS) entry which is preliminary data.</text>
</comment>